<dbReference type="Pfam" id="PF04193">
    <property type="entry name" value="PQ-loop"/>
    <property type="match status" value="2"/>
</dbReference>
<feature type="transmembrane region" description="Helical" evidence="9">
    <location>
        <begin position="130"/>
        <end position="148"/>
    </location>
</feature>
<accession>A0A0L0D824</accession>
<dbReference type="Proteomes" id="UP000054408">
    <property type="component" value="Unassembled WGS sequence"/>
</dbReference>
<dbReference type="GeneID" id="25564459"/>
<keyword evidence="10" id="KW-0732">Signal</keyword>
<feature type="chain" id="PRO_5005536968" description="Mannose-P-dolichol utilization defect 1 protein homolog" evidence="10">
    <location>
        <begin position="22"/>
        <end position="248"/>
    </location>
</feature>
<dbReference type="Gene3D" id="1.20.1280.290">
    <property type="match status" value="2"/>
</dbReference>
<proteinExistence type="inferred from homology"/>
<dbReference type="GO" id="GO:0016020">
    <property type="term" value="C:membrane"/>
    <property type="evidence" value="ECO:0007669"/>
    <property type="project" value="UniProtKB-SubCell"/>
</dbReference>
<protein>
    <recommendedName>
        <fullName evidence="8">Mannose-P-dolichol utilization defect 1 protein homolog</fullName>
    </recommendedName>
</protein>
<sequence>MYTWGLVIGLVAALAVVSVAGAPLPVIGMELSEVKVLVSQVLGLAIVAGSVILKLPQVINIVRAGSVAGISGLSFYLDVAVFAITTTYNVLEGNPFSTYGEAAIILAQNLVLVVMYWHYAAPPVAWSERIAVSVFGAALVYGMIVLPADLRWILPLSTIPSACAARIPQIIANFANGHTGPLSLITFFLNFGGSLARVFTTLTQVNDVWLVLGFIIGTVLNGVIVVQIIAYWSRTKAVLAADAAAKTK</sequence>
<feature type="transmembrane region" description="Helical" evidence="9">
    <location>
        <begin position="37"/>
        <end position="55"/>
    </location>
</feature>
<reference evidence="11 12" key="1">
    <citation type="submission" date="2010-05" db="EMBL/GenBank/DDBJ databases">
        <title>The Genome Sequence of Thecamonas trahens ATCC 50062.</title>
        <authorList>
            <consortium name="The Broad Institute Genome Sequencing Platform"/>
            <person name="Russ C."/>
            <person name="Cuomo C."/>
            <person name="Shea T."/>
            <person name="Young S.K."/>
            <person name="Zeng Q."/>
            <person name="Koehrsen M."/>
            <person name="Haas B."/>
            <person name="Borodovsky M."/>
            <person name="Guigo R."/>
            <person name="Alvarado L."/>
            <person name="Berlin A."/>
            <person name="Bochicchio J."/>
            <person name="Borenstein D."/>
            <person name="Chapman S."/>
            <person name="Chen Z."/>
            <person name="Freedman E."/>
            <person name="Gellesch M."/>
            <person name="Goldberg J."/>
            <person name="Griggs A."/>
            <person name="Gujja S."/>
            <person name="Heilman E."/>
            <person name="Heiman D."/>
            <person name="Hepburn T."/>
            <person name="Howarth C."/>
            <person name="Jen D."/>
            <person name="Larson L."/>
            <person name="Mehta T."/>
            <person name="Park D."/>
            <person name="Pearson M."/>
            <person name="Roberts A."/>
            <person name="Saif S."/>
            <person name="Shenoy N."/>
            <person name="Sisk P."/>
            <person name="Stolte C."/>
            <person name="Sykes S."/>
            <person name="Thomson T."/>
            <person name="Walk T."/>
            <person name="White J."/>
            <person name="Yandava C."/>
            <person name="Burger G."/>
            <person name="Gray M.W."/>
            <person name="Holland P.W.H."/>
            <person name="King N."/>
            <person name="Lang F.B.F."/>
            <person name="Roger A.J."/>
            <person name="Ruiz-Trillo I."/>
            <person name="Lander E."/>
            <person name="Nusbaum C."/>
        </authorList>
    </citation>
    <scope>NUCLEOTIDE SEQUENCE [LARGE SCALE GENOMIC DNA]</scope>
    <source>
        <strain evidence="11 12">ATCC 50062</strain>
    </source>
</reference>
<keyword evidence="3 8" id="KW-0812">Transmembrane</keyword>
<feature type="transmembrane region" description="Helical" evidence="9">
    <location>
        <begin position="96"/>
        <end position="118"/>
    </location>
</feature>
<feature type="transmembrane region" description="Helical" evidence="9">
    <location>
        <begin position="208"/>
        <end position="232"/>
    </location>
</feature>
<evidence type="ECO:0000313" key="12">
    <source>
        <dbReference type="Proteomes" id="UP000054408"/>
    </source>
</evidence>
<keyword evidence="6 8" id="KW-0472">Membrane</keyword>
<dbReference type="RefSeq" id="XP_013758609.1">
    <property type="nucleotide sequence ID" value="XM_013903155.1"/>
</dbReference>
<evidence type="ECO:0000256" key="3">
    <source>
        <dbReference type="ARBA" id="ARBA00022692"/>
    </source>
</evidence>
<evidence type="ECO:0000256" key="9">
    <source>
        <dbReference type="SAM" id="Phobius"/>
    </source>
</evidence>
<evidence type="ECO:0000256" key="2">
    <source>
        <dbReference type="ARBA" id="ARBA00022448"/>
    </source>
</evidence>
<dbReference type="InterPro" id="IPR016817">
    <property type="entry name" value="MannP-dilichol_defect-1"/>
</dbReference>
<evidence type="ECO:0000256" key="1">
    <source>
        <dbReference type="ARBA" id="ARBA00004141"/>
    </source>
</evidence>
<dbReference type="EMBL" id="GL349451">
    <property type="protein sequence ID" value="KNC48499.1"/>
    <property type="molecule type" value="Genomic_DNA"/>
</dbReference>
<keyword evidence="2" id="KW-0813">Transport</keyword>
<evidence type="ECO:0000256" key="4">
    <source>
        <dbReference type="ARBA" id="ARBA00022737"/>
    </source>
</evidence>
<organism evidence="11 12">
    <name type="scientific">Thecamonas trahens ATCC 50062</name>
    <dbReference type="NCBI Taxonomy" id="461836"/>
    <lineage>
        <taxon>Eukaryota</taxon>
        <taxon>Apusozoa</taxon>
        <taxon>Apusomonadida</taxon>
        <taxon>Apusomonadidae</taxon>
        <taxon>Thecamonas</taxon>
    </lineage>
</organism>
<dbReference type="PANTHER" id="PTHR12226">
    <property type="entry name" value="MANNOSE-P-DOLICHOL UTILIZATION DEFECT 1 LEC35 -RELATED"/>
    <property type="match status" value="1"/>
</dbReference>
<feature type="transmembrane region" description="Helical" evidence="9">
    <location>
        <begin position="67"/>
        <end position="90"/>
    </location>
</feature>
<evidence type="ECO:0000313" key="11">
    <source>
        <dbReference type="EMBL" id="KNC48499.1"/>
    </source>
</evidence>
<dbReference type="PIRSF" id="PIRSF023381">
    <property type="entry name" value="MannP-dilichol_defect-1p"/>
    <property type="match status" value="1"/>
</dbReference>
<dbReference type="SMART" id="SM00679">
    <property type="entry name" value="CTNS"/>
    <property type="match status" value="2"/>
</dbReference>
<feature type="signal peptide" evidence="10">
    <location>
        <begin position="1"/>
        <end position="21"/>
    </location>
</feature>
<comment type="subcellular location">
    <subcellularLocation>
        <location evidence="1 8">Membrane</location>
        <topology evidence="1 8">Multi-pass membrane protein</topology>
    </subcellularLocation>
</comment>
<evidence type="ECO:0000256" key="10">
    <source>
        <dbReference type="SAM" id="SignalP"/>
    </source>
</evidence>
<dbReference type="OrthoDB" id="271506at2759"/>
<evidence type="ECO:0000256" key="7">
    <source>
        <dbReference type="ARBA" id="ARBA00038475"/>
    </source>
</evidence>
<evidence type="ECO:0000256" key="8">
    <source>
        <dbReference type="PIRNR" id="PIRNR023381"/>
    </source>
</evidence>
<evidence type="ECO:0000256" key="5">
    <source>
        <dbReference type="ARBA" id="ARBA00022989"/>
    </source>
</evidence>
<keyword evidence="4" id="KW-0677">Repeat</keyword>
<dbReference type="AlphaFoldDB" id="A0A0L0D824"/>
<evidence type="ECO:0000256" key="6">
    <source>
        <dbReference type="ARBA" id="ARBA00023136"/>
    </source>
</evidence>
<keyword evidence="12" id="KW-1185">Reference proteome</keyword>
<dbReference type="eggNOG" id="KOG3211">
    <property type="taxonomic scope" value="Eukaryota"/>
</dbReference>
<dbReference type="PANTHER" id="PTHR12226:SF2">
    <property type="entry name" value="MANNOSE-P-DOLICHOL UTILIZATION DEFECT 1 PROTEIN"/>
    <property type="match status" value="1"/>
</dbReference>
<keyword evidence="5 8" id="KW-1133">Transmembrane helix</keyword>
<gene>
    <name evidence="11" type="ORF">AMSG_04946</name>
</gene>
<dbReference type="OMA" id="WAERLFT"/>
<comment type="similarity">
    <text evidence="7 8">Belongs to the MPDU1 (TC 2.A.43.3) family.</text>
</comment>
<name>A0A0L0D824_THETB</name>
<dbReference type="InterPro" id="IPR006603">
    <property type="entry name" value="PQ-loop_rpt"/>
</dbReference>